<dbReference type="PANTHER" id="PTHR21346:SF0">
    <property type="entry name" value="RE45833P"/>
    <property type="match status" value="1"/>
</dbReference>
<evidence type="ECO:0000313" key="8">
    <source>
        <dbReference type="RefSeq" id="XP_013792248.1"/>
    </source>
</evidence>
<dbReference type="Proteomes" id="UP000694941">
    <property type="component" value="Unplaced"/>
</dbReference>
<evidence type="ECO:0000256" key="5">
    <source>
        <dbReference type="ARBA" id="ARBA00023136"/>
    </source>
</evidence>
<dbReference type="GeneID" id="106476114"/>
<accession>A0ABM1C0S3</accession>
<keyword evidence="5" id="KW-0472">Membrane</keyword>
<evidence type="ECO:0000313" key="6">
    <source>
        <dbReference type="Proteomes" id="UP000694941"/>
    </source>
</evidence>
<evidence type="ECO:0000313" key="9">
    <source>
        <dbReference type="RefSeq" id="XP_022236822.1"/>
    </source>
</evidence>
<keyword evidence="6" id="KW-1185">Reference proteome</keyword>
<sequence>MKPEKIIDVLDNQGRATGEKDWFQGIFGDVTKASAAKQTIVGGITGWGTGFVFTKVGKVAATAVGGSLLLIQIAQHQGYIRINWNRLNKDVETATKHVEMQVDEGFPRLLKQGKKFVKENIFLATGFAGGFLLGIASS</sequence>
<keyword evidence="3" id="KW-0812">Transmembrane</keyword>
<evidence type="ECO:0000256" key="3">
    <source>
        <dbReference type="ARBA" id="ARBA00022692"/>
    </source>
</evidence>
<dbReference type="PANTHER" id="PTHR21346">
    <property type="entry name" value="FUN14 DOMAIN CONTAINING"/>
    <property type="match status" value="1"/>
</dbReference>
<dbReference type="InterPro" id="IPR007014">
    <property type="entry name" value="FUN14"/>
</dbReference>
<dbReference type="RefSeq" id="XP_013792248.1">
    <property type="nucleotide sequence ID" value="XM_013936794.2"/>
</dbReference>
<keyword evidence="4" id="KW-1133">Transmembrane helix</keyword>
<proteinExistence type="inferred from homology"/>
<evidence type="ECO:0000256" key="2">
    <source>
        <dbReference type="ARBA" id="ARBA00009160"/>
    </source>
</evidence>
<name>A0ABM1C0S3_LIMPO</name>
<protein>
    <submittedName>
        <fullName evidence="7 8">FUN14 domain-containing protein 1-like</fullName>
    </submittedName>
</protein>
<dbReference type="RefSeq" id="XP_022236822.1">
    <property type="nucleotide sequence ID" value="XM_022381114.1"/>
</dbReference>
<reference evidence="7 8" key="1">
    <citation type="submission" date="2025-05" db="UniProtKB">
        <authorList>
            <consortium name="RefSeq"/>
        </authorList>
    </citation>
    <scope>IDENTIFICATION</scope>
    <source>
        <tissue evidence="7 8">Muscle</tissue>
    </source>
</reference>
<dbReference type="Pfam" id="PF04930">
    <property type="entry name" value="FUN14"/>
    <property type="match status" value="1"/>
</dbReference>
<evidence type="ECO:0000256" key="1">
    <source>
        <dbReference type="ARBA" id="ARBA00004374"/>
    </source>
</evidence>
<comment type="similarity">
    <text evidence="2">Belongs to the FUN14 family.</text>
</comment>
<comment type="subcellular location">
    <subcellularLocation>
        <location evidence="1">Mitochondrion outer membrane</location>
        <topology evidence="1">Multi-pass membrane protein</topology>
    </subcellularLocation>
</comment>
<evidence type="ECO:0000256" key="4">
    <source>
        <dbReference type="ARBA" id="ARBA00022989"/>
    </source>
</evidence>
<organism evidence="6 7">
    <name type="scientific">Limulus polyphemus</name>
    <name type="common">Atlantic horseshoe crab</name>
    <dbReference type="NCBI Taxonomy" id="6850"/>
    <lineage>
        <taxon>Eukaryota</taxon>
        <taxon>Metazoa</taxon>
        <taxon>Ecdysozoa</taxon>
        <taxon>Arthropoda</taxon>
        <taxon>Chelicerata</taxon>
        <taxon>Merostomata</taxon>
        <taxon>Xiphosura</taxon>
        <taxon>Limulidae</taxon>
        <taxon>Limulus</taxon>
    </lineage>
</organism>
<dbReference type="RefSeq" id="XP_013792240.1">
    <property type="nucleotide sequence ID" value="XM_013936786.2"/>
</dbReference>
<gene>
    <name evidence="7 8 9" type="primary">LOC106476114</name>
</gene>
<evidence type="ECO:0000313" key="7">
    <source>
        <dbReference type="RefSeq" id="XP_013792240.1"/>
    </source>
</evidence>